<protein>
    <submittedName>
        <fullName evidence="2">Uncharacterized protein</fullName>
    </submittedName>
</protein>
<keyword evidence="1" id="KW-0472">Membrane</keyword>
<gene>
    <name evidence="2" type="ORF">E0D97_17090</name>
</gene>
<feature type="transmembrane region" description="Helical" evidence="1">
    <location>
        <begin position="6"/>
        <end position="22"/>
    </location>
</feature>
<reference evidence="2 3" key="1">
    <citation type="journal article" date="2015" name="Antonie Van Leeuwenhoek">
        <title>Oricola cellulosilytica gen. nov., sp. nov., a cellulose-degrading bacterium of the family Phyllobacteriaceae isolated from surface seashore water, and emended descriptions of Mesorhizobium loti and Phyllobacterium myrsinacearum.</title>
        <authorList>
            <person name="Hameed A."/>
            <person name="Shahina M."/>
            <person name="Lai W.A."/>
            <person name="Lin S.Y."/>
            <person name="Young L.S."/>
            <person name="Liu Y.C."/>
            <person name="Hsu Y.H."/>
            <person name="Young C.C."/>
        </authorList>
    </citation>
    <scope>NUCLEOTIDE SEQUENCE [LARGE SCALE GENOMIC DNA]</scope>
    <source>
        <strain evidence="2 3">KCTC 52183</strain>
    </source>
</reference>
<keyword evidence="1" id="KW-1133">Transmembrane helix</keyword>
<keyword evidence="1" id="KW-0812">Transmembrane</keyword>
<dbReference type="RefSeq" id="WP_131571425.1">
    <property type="nucleotide sequence ID" value="NZ_JAINFK010000008.1"/>
</dbReference>
<evidence type="ECO:0000313" key="3">
    <source>
        <dbReference type="Proteomes" id="UP000291301"/>
    </source>
</evidence>
<sequence>MVETLATALSIAAVVASFFWFVHRRIAERREMGLLERYLAAEKSNPRFADDTGKRTVNHLMRELGFSQEKILHLSNKSGKVKRTSRRREDGMSGEVLFEYDEE</sequence>
<dbReference type="OrthoDB" id="8480422at2"/>
<evidence type="ECO:0000256" key="1">
    <source>
        <dbReference type="SAM" id="Phobius"/>
    </source>
</evidence>
<dbReference type="AlphaFoldDB" id="A0A4R0P692"/>
<keyword evidence="3" id="KW-1185">Reference proteome</keyword>
<comment type="caution">
    <text evidence="2">The sequence shown here is derived from an EMBL/GenBank/DDBJ whole genome shotgun (WGS) entry which is preliminary data.</text>
</comment>
<dbReference type="EMBL" id="SJST01000009">
    <property type="protein sequence ID" value="TCD11418.1"/>
    <property type="molecule type" value="Genomic_DNA"/>
</dbReference>
<organism evidence="2 3">
    <name type="scientific">Oricola cellulosilytica</name>
    <dbReference type="NCBI Taxonomy" id="1429082"/>
    <lineage>
        <taxon>Bacteria</taxon>
        <taxon>Pseudomonadati</taxon>
        <taxon>Pseudomonadota</taxon>
        <taxon>Alphaproteobacteria</taxon>
        <taxon>Hyphomicrobiales</taxon>
        <taxon>Ahrensiaceae</taxon>
        <taxon>Oricola</taxon>
    </lineage>
</organism>
<name>A0A4R0P692_9HYPH</name>
<evidence type="ECO:0000313" key="2">
    <source>
        <dbReference type="EMBL" id="TCD11418.1"/>
    </source>
</evidence>
<accession>A0A4R0P692</accession>
<dbReference type="Proteomes" id="UP000291301">
    <property type="component" value="Unassembled WGS sequence"/>
</dbReference>
<proteinExistence type="predicted"/>